<name>A0A164YXC2_9CRUS</name>
<organism evidence="1 2">
    <name type="scientific">Daphnia magna</name>
    <dbReference type="NCBI Taxonomy" id="35525"/>
    <lineage>
        <taxon>Eukaryota</taxon>
        <taxon>Metazoa</taxon>
        <taxon>Ecdysozoa</taxon>
        <taxon>Arthropoda</taxon>
        <taxon>Crustacea</taxon>
        <taxon>Branchiopoda</taxon>
        <taxon>Diplostraca</taxon>
        <taxon>Cladocera</taxon>
        <taxon>Anomopoda</taxon>
        <taxon>Daphniidae</taxon>
        <taxon>Daphnia</taxon>
    </lineage>
</organism>
<proteinExistence type="predicted"/>
<protein>
    <submittedName>
        <fullName evidence="1">Uncharacterized protein</fullName>
    </submittedName>
</protein>
<gene>
    <name evidence="1" type="ORF">APZ42_018937</name>
</gene>
<comment type="caution">
    <text evidence="1">The sequence shown here is derived from an EMBL/GenBank/DDBJ whole genome shotgun (WGS) entry which is preliminary data.</text>
</comment>
<evidence type="ECO:0000313" key="2">
    <source>
        <dbReference type="Proteomes" id="UP000076858"/>
    </source>
</evidence>
<keyword evidence="2" id="KW-1185">Reference proteome</keyword>
<evidence type="ECO:0000313" key="1">
    <source>
        <dbReference type="EMBL" id="KZS15707.1"/>
    </source>
</evidence>
<reference evidence="1 2" key="1">
    <citation type="submission" date="2016-03" db="EMBL/GenBank/DDBJ databases">
        <title>EvidentialGene: Evidence-directed Construction of Genes on Genomes.</title>
        <authorList>
            <person name="Gilbert D.G."/>
            <person name="Choi J.-H."/>
            <person name="Mockaitis K."/>
            <person name="Colbourne J."/>
            <person name="Pfrender M."/>
        </authorList>
    </citation>
    <scope>NUCLEOTIDE SEQUENCE [LARGE SCALE GENOMIC DNA]</scope>
    <source>
        <strain evidence="1 2">Xinb3</strain>
        <tissue evidence="1">Complete organism</tissue>
    </source>
</reference>
<dbReference type="EMBL" id="LRGB01000868">
    <property type="protein sequence ID" value="KZS15707.1"/>
    <property type="molecule type" value="Genomic_DNA"/>
</dbReference>
<dbReference type="Proteomes" id="UP000076858">
    <property type="component" value="Unassembled WGS sequence"/>
</dbReference>
<dbReference type="AlphaFoldDB" id="A0A164YXC2"/>
<accession>A0A164YXC2</accession>
<sequence>MGRPASHFSLPLWAVYTGTGARRVTTKWTHLMHTNAHNWTT</sequence>